<dbReference type="GO" id="GO:0015297">
    <property type="term" value="F:antiporter activity"/>
    <property type="evidence" value="ECO:0007669"/>
    <property type="project" value="UniProtKB-KW"/>
</dbReference>
<keyword evidence="7 9" id="KW-0472">Membrane</keyword>
<feature type="transmembrane region" description="Helical" evidence="9">
    <location>
        <begin position="269"/>
        <end position="293"/>
    </location>
</feature>
<feature type="transmembrane region" description="Helical" evidence="9">
    <location>
        <begin position="446"/>
        <end position="463"/>
    </location>
</feature>
<feature type="transmembrane region" description="Helical" evidence="9">
    <location>
        <begin position="305"/>
        <end position="323"/>
    </location>
</feature>
<dbReference type="Pfam" id="PF03553">
    <property type="entry name" value="Na_H_antiporter"/>
    <property type="match status" value="1"/>
</dbReference>
<comment type="subcellular location">
    <subcellularLocation>
        <location evidence="1">Cell membrane</location>
        <topology evidence="1">Multi-pass membrane protein</topology>
    </subcellularLocation>
</comment>
<evidence type="ECO:0000256" key="9">
    <source>
        <dbReference type="SAM" id="Phobius"/>
    </source>
</evidence>
<reference evidence="12" key="1">
    <citation type="submission" date="2010-03" db="EMBL/GenBank/DDBJ databases">
        <title>The genome sequence of Synergistetes sp. SGP1.</title>
        <authorList>
            <consortium name="metaHIT consortium -- http://www.metahit.eu/"/>
            <person name="Pajon A."/>
            <person name="Turner K."/>
            <person name="Parkhill J."/>
            <person name="Wade W."/>
            <person name="Vartoukian S."/>
        </authorList>
    </citation>
    <scope>NUCLEOTIDE SEQUENCE [LARGE SCALE GENOMIC DNA]</scope>
    <source>
        <strain evidence="12">SGP1</strain>
    </source>
</reference>
<evidence type="ECO:0000313" key="12">
    <source>
        <dbReference type="Proteomes" id="UP000008957"/>
    </source>
</evidence>
<feature type="transmembrane region" description="Helical" evidence="9">
    <location>
        <begin position="60"/>
        <end position="87"/>
    </location>
</feature>
<keyword evidence="12" id="KW-1185">Reference proteome</keyword>
<feature type="transmembrane region" description="Helical" evidence="9">
    <location>
        <begin position="128"/>
        <end position="148"/>
    </location>
</feature>
<dbReference type="EMBL" id="FP929056">
    <property type="protein sequence ID" value="CBL27753.1"/>
    <property type="molecule type" value="Genomic_DNA"/>
</dbReference>
<reference evidence="11 12" key="2">
    <citation type="submission" date="2010-03" db="EMBL/GenBank/DDBJ databases">
        <authorList>
            <person name="Pajon A."/>
        </authorList>
    </citation>
    <scope>NUCLEOTIDE SEQUENCE [LARGE SCALE GENOMIC DNA]</scope>
    <source>
        <strain evidence="11 12">SGP1</strain>
    </source>
</reference>
<dbReference type="Proteomes" id="UP000008957">
    <property type="component" value="Chromosome"/>
</dbReference>
<comment type="similarity">
    <text evidence="8">Belongs to the NhaC Na(+)/H(+) (TC 2.A.35) antiporter family.</text>
</comment>
<evidence type="ECO:0000256" key="2">
    <source>
        <dbReference type="ARBA" id="ARBA00022448"/>
    </source>
</evidence>
<dbReference type="PANTHER" id="PTHR33451:SF5">
    <property type="entry name" value="NA+_H+ ANTIPORTER"/>
    <property type="match status" value="1"/>
</dbReference>
<organism evidence="11 12">
    <name type="scientific">Fretibacterium fastidiosum</name>
    <dbReference type="NCBI Taxonomy" id="651822"/>
    <lineage>
        <taxon>Bacteria</taxon>
        <taxon>Thermotogati</taxon>
        <taxon>Synergistota</taxon>
        <taxon>Synergistia</taxon>
        <taxon>Synergistales</taxon>
        <taxon>Aminobacteriaceae</taxon>
        <taxon>Fretibacterium</taxon>
    </lineage>
</organism>
<evidence type="ECO:0000259" key="10">
    <source>
        <dbReference type="Pfam" id="PF03553"/>
    </source>
</evidence>
<evidence type="ECO:0000256" key="5">
    <source>
        <dbReference type="ARBA" id="ARBA00022692"/>
    </source>
</evidence>
<protein>
    <submittedName>
        <fullName evidence="11">Transporter, NhaC family (TC 2.A.35)</fullName>
    </submittedName>
</protein>
<dbReference type="KEGG" id="sbr:SY1_02270"/>
<dbReference type="InterPro" id="IPR018461">
    <property type="entry name" value="Na/H_Antiport_NhaC-like_C"/>
</dbReference>
<name>A0AB94IVI5_9BACT</name>
<evidence type="ECO:0000256" key="3">
    <source>
        <dbReference type="ARBA" id="ARBA00022449"/>
    </source>
</evidence>
<evidence type="ECO:0000256" key="8">
    <source>
        <dbReference type="ARBA" id="ARBA00038435"/>
    </source>
</evidence>
<sequence length="491" mass="51738">MIALLKLSPIAVLAGMMIGGIDILLSAPVAFVCAVLVAMATEHYSFGELQDAALDNLRHFLIVFLILQAAYAVAECFMSTGVAAAIINMALSMGMTAKLVAPACLVVTAILSVATGTSWGTFAACAPIFLWLNHIVGGSTVLVIAAAVGGSCFGDNIGLISDTTVVSSGMQNVSVIDRVRHQGVWSGLCLLLGVAAFYFASVSMGLSDVAGSAEEAIRQIPDTVWAALEEKRPAAVTLLHQVQAGVPYYMVIPLVLVLILAARGTSTLICLAAGILSSLVFGFAAGTVTSLAAFGERVYAGFSDAGGWSIAMMLWVGAFGGVMRKMNAFDPIAAAVLKCVSRVRQLMFANAALCLLGNAALADEMAQIVTLSPIIRNLTEQNVEGDPKALYRLALRNATFADAMAVLGAELIPWHAYMAFFAGIAWAVYPLAAGTVSLGDIILHNYFAWIAVGSMLILTWTGWDRFVPLFALPTEPEVRLRRAADPEPKEK</sequence>
<evidence type="ECO:0000256" key="4">
    <source>
        <dbReference type="ARBA" id="ARBA00022475"/>
    </source>
</evidence>
<evidence type="ECO:0000256" key="6">
    <source>
        <dbReference type="ARBA" id="ARBA00022989"/>
    </source>
</evidence>
<feature type="transmembrane region" description="Helical" evidence="9">
    <location>
        <begin position="183"/>
        <end position="200"/>
    </location>
</feature>
<dbReference type="PANTHER" id="PTHR33451">
    <property type="entry name" value="MALATE-2H(+)/NA(+)-LACTATE ANTIPORTER"/>
    <property type="match status" value="1"/>
</dbReference>
<feature type="transmembrane region" description="Helical" evidence="9">
    <location>
        <begin position="414"/>
        <end position="434"/>
    </location>
</feature>
<keyword evidence="6 9" id="KW-1133">Transmembrane helix</keyword>
<feature type="transmembrane region" description="Helical" evidence="9">
    <location>
        <begin position="343"/>
        <end position="362"/>
    </location>
</feature>
<dbReference type="InterPro" id="IPR052180">
    <property type="entry name" value="NhaC_Na-H+_Antiporter"/>
</dbReference>
<evidence type="ECO:0000256" key="7">
    <source>
        <dbReference type="ARBA" id="ARBA00023136"/>
    </source>
</evidence>
<feature type="transmembrane region" description="Helical" evidence="9">
    <location>
        <begin position="99"/>
        <end position="122"/>
    </location>
</feature>
<evidence type="ECO:0000256" key="1">
    <source>
        <dbReference type="ARBA" id="ARBA00004651"/>
    </source>
</evidence>
<keyword evidence="3" id="KW-0050">Antiport</keyword>
<dbReference type="AlphaFoldDB" id="A0AB94IVI5"/>
<dbReference type="RefSeq" id="WP_015555900.1">
    <property type="nucleotide sequence ID" value="NC_021038.1"/>
</dbReference>
<gene>
    <name evidence="11" type="ORF">SY1_02270</name>
</gene>
<proteinExistence type="inferred from homology"/>
<feature type="transmembrane region" description="Helical" evidence="9">
    <location>
        <begin position="246"/>
        <end position="262"/>
    </location>
</feature>
<feature type="domain" description="Na+/H+ antiporter NhaC-like C-terminal" evidence="10">
    <location>
        <begin position="152"/>
        <end position="425"/>
    </location>
</feature>
<keyword evidence="4" id="KW-1003">Cell membrane</keyword>
<keyword evidence="5 9" id="KW-0812">Transmembrane</keyword>
<accession>A0AB94IVI5</accession>
<feature type="transmembrane region" description="Helical" evidence="9">
    <location>
        <begin position="12"/>
        <end position="40"/>
    </location>
</feature>
<evidence type="ECO:0000313" key="11">
    <source>
        <dbReference type="EMBL" id="CBL27753.1"/>
    </source>
</evidence>
<dbReference type="GO" id="GO:0005886">
    <property type="term" value="C:plasma membrane"/>
    <property type="evidence" value="ECO:0007669"/>
    <property type="project" value="UniProtKB-SubCell"/>
</dbReference>
<keyword evidence="2" id="KW-0813">Transport</keyword>